<evidence type="ECO:0000313" key="2">
    <source>
        <dbReference type="EMBL" id="CEM34236.1"/>
    </source>
</evidence>
<name>A0A0G4GTZ0_9ALVE</name>
<feature type="region of interest" description="Disordered" evidence="1">
    <location>
        <begin position="62"/>
        <end position="120"/>
    </location>
</feature>
<dbReference type="EMBL" id="CDMZ01001547">
    <property type="protein sequence ID" value="CEM34236.1"/>
    <property type="molecule type" value="Genomic_DNA"/>
</dbReference>
<evidence type="ECO:0000256" key="1">
    <source>
        <dbReference type="SAM" id="MobiDB-lite"/>
    </source>
</evidence>
<reference evidence="2" key="1">
    <citation type="submission" date="2014-11" db="EMBL/GenBank/DDBJ databases">
        <authorList>
            <person name="Otto D Thomas"/>
            <person name="Naeem Raeece"/>
        </authorList>
    </citation>
    <scope>NUCLEOTIDE SEQUENCE</scope>
</reference>
<dbReference type="AlphaFoldDB" id="A0A0G4GTZ0"/>
<protein>
    <submittedName>
        <fullName evidence="2">Uncharacterized protein</fullName>
    </submittedName>
</protein>
<accession>A0A0G4GTZ0</accession>
<feature type="compositionally biased region" description="Low complexity" evidence="1">
    <location>
        <begin position="62"/>
        <end position="81"/>
    </location>
</feature>
<dbReference type="VEuPathDB" id="CryptoDB:Cvel_760"/>
<organism evidence="2">
    <name type="scientific">Chromera velia CCMP2878</name>
    <dbReference type="NCBI Taxonomy" id="1169474"/>
    <lineage>
        <taxon>Eukaryota</taxon>
        <taxon>Sar</taxon>
        <taxon>Alveolata</taxon>
        <taxon>Colpodellida</taxon>
        <taxon>Chromeraceae</taxon>
        <taxon>Chromera</taxon>
    </lineage>
</organism>
<sequence>MLPNFDELEGYSGRPALLPGRRPLFSGPRALLPVPHPPFQAYGGLPSAVYAPAAALASAVPPLPRQAPQTQTQMPHPQTQQVPRPAQVSQTQGQVHPNKKRKVDGDGKASAPGETTGKSKKGNSFLIWSVIPTPEAIQGLIARAKSCAAQHGQDFEPKDDQVKKLHCTLWFKNSTPKHRRSQVEAHLNAVYERPCTLEFLFVLFTQKHTIAYVHSFSDTAVEATCQNAFPHVTLRWSNSAKPAESNNLLLAFHRGFKAKFGAESAATATELVETHFSAPGAAAVTIEGVGLAVPTPGLSAAGSVGGRV</sequence>
<proteinExistence type="predicted"/>
<gene>
    <name evidence="2" type="ORF">Cvel_760</name>
</gene>